<organism evidence="1 2">
    <name type="scientific">Necator americanus</name>
    <name type="common">Human hookworm</name>
    <dbReference type="NCBI Taxonomy" id="51031"/>
    <lineage>
        <taxon>Eukaryota</taxon>
        <taxon>Metazoa</taxon>
        <taxon>Ecdysozoa</taxon>
        <taxon>Nematoda</taxon>
        <taxon>Chromadorea</taxon>
        <taxon>Rhabditida</taxon>
        <taxon>Rhabditina</taxon>
        <taxon>Rhabditomorpha</taxon>
        <taxon>Strongyloidea</taxon>
        <taxon>Ancylostomatidae</taxon>
        <taxon>Bunostominae</taxon>
        <taxon>Necator</taxon>
    </lineage>
</organism>
<comment type="caution">
    <text evidence="1">The sequence shown here is derived from an EMBL/GenBank/DDBJ whole genome shotgun (WGS) entry which is preliminary data.</text>
</comment>
<evidence type="ECO:0000313" key="2">
    <source>
        <dbReference type="Proteomes" id="UP001303046"/>
    </source>
</evidence>
<evidence type="ECO:0000313" key="1">
    <source>
        <dbReference type="EMBL" id="KAK6746344.1"/>
    </source>
</evidence>
<name>A0ABR1D755_NECAM</name>
<protein>
    <submittedName>
        <fullName evidence="1">Uncharacterized protein</fullName>
    </submittedName>
</protein>
<dbReference type="EMBL" id="JAVFWL010000003">
    <property type="protein sequence ID" value="KAK6746344.1"/>
    <property type="molecule type" value="Genomic_DNA"/>
</dbReference>
<reference evidence="1 2" key="1">
    <citation type="submission" date="2023-08" db="EMBL/GenBank/DDBJ databases">
        <title>A Necator americanus chromosomal reference genome.</title>
        <authorList>
            <person name="Ilik V."/>
            <person name="Petrzelkova K.J."/>
            <person name="Pardy F."/>
            <person name="Fuh T."/>
            <person name="Niatou-Singa F.S."/>
            <person name="Gouil Q."/>
            <person name="Baker L."/>
            <person name="Ritchie M.E."/>
            <person name="Jex A.R."/>
            <person name="Gazzola D."/>
            <person name="Li H."/>
            <person name="Toshio Fujiwara R."/>
            <person name="Zhan B."/>
            <person name="Aroian R.V."/>
            <person name="Pafco B."/>
            <person name="Schwarz E.M."/>
        </authorList>
    </citation>
    <scope>NUCLEOTIDE SEQUENCE [LARGE SCALE GENOMIC DNA]</scope>
    <source>
        <strain evidence="1 2">Aroian</strain>
        <tissue evidence="1">Whole animal</tissue>
    </source>
</reference>
<keyword evidence="2" id="KW-1185">Reference proteome</keyword>
<proteinExistence type="predicted"/>
<accession>A0ABR1D755</accession>
<sequence>MPTEGGATGPPASDWSTGARYLKKGVRRVHPRQTLIEAGATGPMALNCYPHFNSFQPNDKWIIWIKAAAKDGRKVTYALTGELSRIDEFDRVAFDGHTELKNARTFKSYELASNLC</sequence>
<dbReference type="Proteomes" id="UP001303046">
    <property type="component" value="Unassembled WGS sequence"/>
</dbReference>
<gene>
    <name evidence="1" type="primary">Necator_chrIII.g13219</name>
    <name evidence="1" type="ORF">RB195_012452</name>
</gene>